<comment type="caution">
    <text evidence="1">The sequence shown here is derived from an EMBL/GenBank/DDBJ whole genome shotgun (WGS) entry which is preliminary data.</text>
</comment>
<evidence type="ECO:0000313" key="2">
    <source>
        <dbReference type="Proteomes" id="UP000306791"/>
    </source>
</evidence>
<sequence length="370" mass="40851">MQGESNTWKLISGSSDRIGRNIYILHTQQSAWQQIVRGHQDNYYLTSVVRAIHALRSSAVGRMFRSEKIIFDGAAIHYQLDGDGDVLIMGLEVNSDYKPKGGRQATGLYQVQCEEVQGRPHKWTTAQDYESRMPLSHRWNNSHYAAVSGKFESKEDAGSMLINHISKAYRAGVKEHDINRQGNHYSLYWQNGNHKSDKQRDHLVSLIQQAVASGARVNWLVHGEGATTFVRAMQALENRLSPAPVAPAREKELRENLKLQTVYFSNPRGKETGKNTLEALSKKVGFDYLGTNINPGDVFHNPDARSATFGKGGAVIGAITLSGAAGTLGADDILKSFTQAVNAETLGWSAATLVAGYFVVRDKIKTNSGY</sequence>
<organism evidence="1 2">
    <name type="scientific">Microbulbifer harenosus</name>
    <dbReference type="NCBI Taxonomy" id="2576840"/>
    <lineage>
        <taxon>Bacteria</taxon>
        <taxon>Pseudomonadati</taxon>
        <taxon>Pseudomonadota</taxon>
        <taxon>Gammaproteobacteria</taxon>
        <taxon>Cellvibrionales</taxon>
        <taxon>Microbulbiferaceae</taxon>
        <taxon>Microbulbifer</taxon>
    </lineage>
</organism>
<evidence type="ECO:0000313" key="1">
    <source>
        <dbReference type="EMBL" id="TLM79519.1"/>
    </source>
</evidence>
<protein>
    <submittedName>
        <fullName evidence="1">Uncharacterized protein</fullName>
    </submittedName>
</protein>
<dbReference type="Proteomes" id="UP000306791">
    <property type="component" value="Unassembled WGS sequence"/>
</dbReference>
<reference evidence="1 2" key="1">
    <citation type="submission" date="2019-05" db="EMBL/GenBank/DDBJ databases">
        <title>Microbulbifer harenosus sp. nov., an alginate-degrading bacterium isolated from coastal sand.</title>
        <authorList>
            <person name="Huang H."/>
            <person name="Mo K."/>
            <person name="Bao S."/>
        </authorList>
    </citation>
    <scope>NUCLEOTIDE SEQUENCE [LARGE SCALE GENOMIC DNA]</scope>
    <source>
        <strain evidence="1 2">HB161719</strain>
    </source>
</reference>
<gene>
    <name evidence="1" type="ORF">FDY93_01190</name>
</gene>
<dbReference type="RefSeq" id="WP_138233926.1">
    <property type="nucleotide sequence ID" value="NZ_VANI01000002.1"/>
</dbReference>
<name>A0ABY2US93_9GAMM</name>
<feature type="non-terminal residue" evidence="1">
    <location>
        <position position="370"/>
    </location>
</feature>
<accession>A0ABY2US93</accession>
<proteinExistence type="predicted"/>
<keyword evidence="2" id="KW-1185">Reference proteome</keyword>
<dbReference type="EMBL" id="VANI01000002">
    <property type="protein sequence ID" value="TLM79519.1"/>
    <property type="molecule type" value="Genomic_DNA"/>
</dbReference>